<name>A0AAQ0KLY7_PARVE</name>
<proteinExistence type="predicted"/>
<comment type="caution">
    <text evidence="2">The sequence shown here is derived from an EMBL/GenBank/DDBJ whole genome shotgun (WGS) entry which is preliminary data.</text>
</comment>
<keyword evidence="1" id="KW-0732">Signal</keyword>
<evidence type="ECO:0000313" key="2">
    <source>
        <dbReference type="EMBL" id="REG45807.1"/>
    </source>
</evidence>
<reference evidence="2 3" key="1">
    <citation type="submission" date="2018-08" db="EMBL/GenBank/DDBJ databases">
        <title>Genomic Encyclopedia of Archaeal and Bacterial Type Strains, Phase II (KMG-II): from individual species to whole genera.</title>
        <authorList>
            <person name="Goeker M."/>
        </authorList>
    </citation>
    <scope>NUCLEOTIDE SEQUENCE [LARGE SCALE GENOMIC DNA]</scope>
    <source>
        <strain evidence="2 3">DSM 582</strain>
    </source>
</reference>
<dbReference type="EMBL" id="QUMX01000019">
    <property type="protein sequence ID" value="REG45807.1"/>
    <property type="molecule type" value="Genomic_DNA"/>
</dbReference>
<evidence type="ECO:0000256" key="1">
    <source>
        <dbReference type="SAM" id="SignalP"/>
    </source>
</evidence>
<evidence type="ECO:0008006" key="4">
    <source>
        <dbReference type="Google" id="ProtNLM"/>
    </source>
</evidence>
<protein>
    <recommendedName>
        <fullName evidence="4">DUF2125 domain-containing protein</fullName>
    </recommendedName>
</protein>
<accession>A0AAQ0KLY7</accession>
<dbReference type="Proteomes" id="UP000256794">
    <property type="component" value="Unassembled WGS sequence"/>
</dbReference>
<gene>
    <name evidence="2" type="ORF">ATH84_101975</name>
</gene>
<keyword evidence="3" id="KW-1185">Reference proteome</keyword>
<feature type="signal peptide" evidence="1">
    <location>
        <begin position="1"/>
        <end position="20"/>
    </location>
</feature>
<feature type="chain" id="PRO_5042866681" description="DUF2125 domain-containing protein" evidence="1">
    <location>
        <begin position="21"/>
        <end position="323"/>
    </location>
</feature>
<sequence>MKALLAAGLLLCATAAPVLGSQADCQADLDLLRAALGDAFAPDDANPFAALEPVSEDGRCVLRDLAVQMPDGAAPGMLEAQEISWRATWPDEAPGGVPQSLVLDVSGARMVPQLRDMADMAYQMRLTAELSSTDLHLDYAIDPAAKRLVLSSLDVAQTGGNRLALSGTVENFDLAALTAQPPQLDKVMQFRLTDLDLRLRNAGLFESMAMLWLSAIQPQFGDTPEAAVDNVKAWLTEQIGAMPDYLVTQDSRVAMAAMVATLPHPEGVMHLKLSTENGIAGQDVMPAFLLGRPTWAMLEQPLAGVRLSADWQPPEACDCDADW</sequence>
<dbReference type="RefSeq" id="WP_084196972.1">
    <property type="nucleotide sequence ID" value="NZ_CP035286.1"/>
</dbReference>
<evidence type="ECO:0000313" key="3">
    <source>
        <dbReference type="Proteomes" id="UP000256794"/>
    </source>
</evidence>
<dbReference type="AlphaFoldDB" id="A0AAQ0KLY7"/>
<organism evidence="2 3">
    <name type="scientific">Paracoccus versutus</name>
    <name type="common">Thiobacillus versutus</name>
    <dbReference type="NCBI Taxonomy" id="34007"/>
    <lineage>
        <taxon>Bacteria</taxon>
        <taxon>Pseudomonadati</taxon>
        <taxon>Pseudomonadota</taxon>
        <taxon>Alphaproteobacteria</taxon>
        <taxon>Rhodobacterales</taxon>
        <taxon>Paracoccaceae</taxon>
        <taxon>Paracoccus</taxon>
    </lineage>
</organism>